<gene>
    <name evidence="4" type="ORF">CIT37_07750</name>
</gene>
<evidence type="ECO:0000256" key="1">
    <source>
        <dbReference type="SAM" id="Coils"/>
    </source>
</evidence>
<evidence type="ECO:0000259" key="3">
    <source>
        <dbReference type="Pfam" id="PF10145"/>
    </source>
</evidence>
<dbReference type="Pfam" id="PF10145">
    <property type="entry name" value="PhageMin_Tail"/>
    <property type="match status" value="1"/>
</dbReference>
<evidence type="ECO:0000256" key="2">
    <source>
        <dbReference type="SAM" id="MobiDB-lite"/>
    </source>
</evidence>
<reference evidence="4 5" key="1">
    <citation type="journal article" date="2014" name="Int. J. Syst. Evol. Microbiol.">
        <title>Bradyrhizobium ottawaense sp. nov., a symbiotic nitrogen fixing bacterium from root nodules of soybeans in Canada.</title>
        <authorList>
            <person name="Yu X."/>
            <person name="Cloutier S."/>
            <person name="Tambong J.T."/>
            <person name="Bromfield E.S."/>
        </authorList>
    </citation>
    <scope>NUCLEOTIDE SEQUENCE [LARGE SCALE GENOMIC DNA]</scope>
    <source>
        <strain evidence="4 5">OO99</strain>
    </source>
</reference>
<sequence length="1037" mass="109861">MSENLLLHVQLSATDSMSPVVAGLQKNLQKLKAVINSINGISAPKLFPDSLSAGLQKFTDDARRAASAYRTEWKSAYADSLRDARAFHRELDRLDRQTYNRRQAEQRAVGRGANSGGRGALPRGISPTTALISGGITISGVASAFKKRMESDVAETKAQIFGGLSAAEVKRLRGDWSDQVAIRFGESAAAVLDSYTEALKQGFDATAAKKVTENALEASSALEMNIGELMKLAGKTATSLYGNVRNADPARVARMMTSVAVAAAATAADPNEVVEANKRALSALSTTKMKETDLSAFTSVGISAGLQPNKAGTFVGFLTSEFANAGNARGARAKDLDQAARMIGYGGRAQMAQRLASAPTEFMLDMFSKMRNMSEQSRAKFANLAGMREWRDELVQMAKAADQIRETLKEIDQKSDAVSAFSRTKLNSLQKRSDRIKAMFGLAWEKFGSGFEQSFIEVSDWFDRHTGIFTSSKIAEKSRDLVERLKKAFGVANMGDALDKIAAKLSSIDVDKIIGFASGFVNGLKSVSDTIISMLKGVATAMGKDGNSAEVLGKLVGQIVALSIALGTLAPLMAVLAGVANIISRIAGLLGGRALLGAATGNPVGTAALLAWALAENNDAGTSDASKKRPGETTSQWRERQRQHKKELYQKQSGDGFNPADVHPMSFIGNKLDNLGGKIERASFMGATDFSSRSRAGGLQYAYQGAASSGGGDGGIGRLLSGVGTPDALIKGATPGGMLPNFGVGSGGIIRRGGKVGMSYSTPSVGTEIPAGGAADMSVGAGLAGSDFLAARRARFGEELKNDPTLRMHLAAIQATEGISKGGTIESLMNRADMQGKTLRQMLGFSADGVRSVNPRTGKYNSFYGPIRRGEIYGAIERLKRNPKLFENYDAYTRRALAGSHVIGGYTDQGLATDPNGSAQTGIKGFKISPKDGNEFTDWVGPGSSYGKGRQGAINYRKFIEQNINNVPAPADAIKNVPAAPTSGVPMRGDFGGAGRGSVAIHINGNSHDPEALATLVQRRVDESMNWRVHDSESEYT</sequence>
<evidence type="ECO:0000313" key="5">
    <source>
        <dbReference type="Proteomes" id="UP000215703"/>
    </source>
</evidence>
<feature type="coiled-coil region" evidence="1">
    <location>
        <begin position="387"/>
        <end position="417"/>
    </location>
</feature>
<dbReference type="RefSeq" id="WP_095426834.1">
    <property type="nucleotide sequence ID" value="NZ_CP029425.2"/>
</dbReference>
<dbReference type="AlphaFoldDB" id="A0A2U8P3X9"/>
<reference evidence="4 5" key="2">
    <citation type="journal article" date="2017" name="Syst. Appl. Microbiol.">
        <title>Soybeans inoculated with root zone soils of Canadian native legumes harbour diverse and novel Bradyrhizobium spp. that possess agricultural potential.</title>
        <authorList>
            <person name="Bromfield E.S.P."/>
            <person name="Cloutier S."/>
            <person name="Tambong J.T."/>
            <person name="Tran Thi T.V."/>
        </authorList>
    </citation>
    <scope>NUCLEOTIDE SEQUENCE [LARGE SCALE GENOMIC DNA]</scope>
    <source>
        <strain evidence="4 5">OO99</strain>
    </source>
</reference>
<accession>A0A2U8P3X9</accession>
<feature type="region of interest" description="Disordered" evidence="2">
    <location>
        <begin position="620"/>
        <end position="655"/>
    </location>
</feature>
<dbReference type="InterPro" id="IPR010090">
    <property type="entry name" value="Phage_tape_meas"/>
</dbReference>
<dbReference type="KEGG" id="bot:CIT37_07750"/>
<name>A0A2U8P3X9_9BRAD</name>
<protein>
    <recommendedName>
        <fullName evidence="3">Phage tail tape measure protein domain-containing protein</fullName>
    </recommendedName>
</protein>
<dbReference type="EMBL" id="CP029425">
    <property type="protein sequence ID" value="AWL92104.1"/>
    <property type="molecule type" value="Genomic_DNA"/>
</dbReference>
<evidence type="ECO:0000313" key="4">
    <source>
        <dbReference type="EMBL" id="AWL92104.1"/>
    </source>
</evidence>
<dbReference type="GeneID" id="92970530"/>
<dbReference type="Proteomes" id="UP000215703">
    <property type="component" value="Chromosome"/>
</dbReference>
<proteinExistence type="predicted"/>
<feature type="domain" description="Phage tail tape measure protein" evidence="3">
    <location>
        <begin position="180"/>
        <end position="382"/>
    </location>
</feature>
<keyword evidence="1" id="KW-0175">Coiled coil</keyword>
<organism evidence="4 5">
    <name type="scientific">Bradyrhizobium ottawaense</name>
    <dbReference type="NCBI Taxonomy" id="931866"/>
    <lineage>
        <taxon>Bacteria</taxon>
        <taxon>Pseudomonadati</taxon>
        <taxon>Pseudomonadota</taxon>
        <taxon>Alphaproteobacteria</taxon>
        <taxon>Hyphomicrobiales</taxon>
        <taxon>Nitrobacteraceae</taxon>
        <taxon>Bradyrhizobium</taxon>
    </lineage>
</organism>